<evidence type="ECO:0000313" key="9">
    <source>
        <dbReference type="Proteomes" id="UP000177794"/>
    </source>
</evidence>
<dbReference type="PANTHER" id="PTHR33602">
    <property type="entry name" value="REGULATORY PROTEIN RECX FAMILY PROTEIN"/>
    <property type="match status" value="1"/>
</dbReference>
<feature type="domain" description="RecX second three-helical" evidence="6">
    <location>
        <begin position="107"/>
        <end position="148"/>
    </location>
</feature>
<evidence type="ECO:0000256" key="3">
    <source>
        <dbReference type="ARBA" id="ARBA00018111"/>
    </source>
</evidence>
<dbReference type="InterPro" id="IPR053924">
    <property type="entry name" value="RecX_HTH_2nd"/>
</dbReference>
<dbReference type="InterPro" id="IPR003783">
    <property type="entry name" value="Regulatory_RecX"/>
</dbReference>
<dbReference type="AlphaFoldDB" id="A0A1F8AWU6"/>
<comment type="similarity">
    <text evidence="2 5">Belongs to the RecX family.</text>
</comment>
<evidence type="ECO:0000256" key="1">
    <source>
        <dbReference type="ARBA" id="ARBA00004496"/>
    </source>
</evidence>
<sequence>MPKISAISPQKNGKRVNIYLDGKFGFGIDLENYVTLGLKVENELTDEKVKEILKKAEFQKTLEKILKFATLRPRSEREIRGWLKRKKIHESLHKDLFDRLNHLDLVDDRKFTEWWVGQRLEFSPRAKRIIDYELRAKGIKKEVIDEVLSEVKVDEEGVAKTLLEKKSYRWKKIPKLERKKKMTEFLARKGFSWEIIVRAIDHFKD</sequence>
<protein>
    <recommendedName>
        <fullName evidence="3 5">Regulatory protein RecX</fullName>
    </recommendedName>
</protein>
<dbReference type="InterPro" id="IPR053925">
    <property type="entry name" value="RecX_HTH_3rd"/>
</dbReference>
<dbReference type="InterPro" id="IPR036388">
    <property type="entry name" value="WH-like_DNA-bd_sf"/>
</dbReference>
<dbReference type="GO" id="GO:0006282">
    <property type="term" value="P:regulation of DNA repair"/>
    <property type="evidence" value="ECO:0007669"/>
    <property type="project" value="UniProtKB-UniRule"/>
</dbReference>
<feature type="domain" description="RecX third three-helical" evidence="7">
    <location>
        <begin position="155"/>
        <end position="200"/>
    </location>
</feature>
<evidence type="ECO:0000256" key="4">
    <source>
        <dbReference type="ARBA" id="ARBA00022490"/>
    </source>
</evidence>
<evidence type="ECO:0000256" key="2">
    <source>
        <dbReference type="ARBA" id="ARBA00009695"/>
    </source>
</evidence>
<dbReference type="PANTHER" id="PTHR33602:SF1">
    <property type="entry name" value="REGULATORY PROTEIN RECX FAMILY PROTEIN"/>
    <property type="match status" value="1"/>
</dbReference>
<dbReference type="HAMAP" id="MF_01114">
    <property type="entry name" value="RecX"/>
    <property type="match status" value="1"/>
</dbReference>
<comment type="function">
    <text evidence="5">Modulates RecA activity.</text>
</comment>
<proteinExistence type="inferred from homology"/>
<gene>
    <name evidence="5" type="primary">recX</name>
    <name evidence="8" type="ORF">A3E15_03605</name>
</gene>
<dbReference type="STRING" id="1802511.A3E15_03605"/>
<dbReference type="Pfam" id="PF02631">
    <property type="entry name" value="RecX_HTH2"/>
    <property type="match status" value="1"/>
</dbReference>
<evidence type="ECO:0000313" key="8">
    <source>
        <dbReference type="EMBL" id="OGM55999.1"/>
    </source>
</evidence>
<keyword evidence="4 5" id="KW-0963">Cytoplasm</keyword>
<evidence type="ECO:0000256" key="5">
    <source>
        <dbReference type="HAMAP-Rule" id="MF_01114"/>
    </source>
</evidence>
<accession>A0A1F8AWU6</accession>
<dbReference type="Pfam" id="PF21981">
    <property type="entry name" value="RecX_HTH3"/>
    <property type="match status" value="1"/>
</dbReference>
<evidence type="ECO:0000259" key="7">
    <source>
        <dbReference type="Pfam" id="PF21981"/>
    </source>
</evidence>
<name>A0A1F8AWU6_9BACT</name>
<organism evidence="8 9">
    <name type="scientific">Candidatus Woesebacteria bacterium RIFCSPHIGHO2_12_FULL_42_9</name>
    <dbReference type="NCBI Taxonomy" id="1802511"/>
    <lineage>
        <taxon>Bacteria</taxon>
        <taxon>Candidatus Woeseibacteriota</taxon>
    </lineage>
</organism>
<dbReference type="Gene3D" id="1.10.10.10">
    <property type="entry name" value="Winged helix-like DNA-binding domain superfamily/Winged helix DNA-binding domain"/>
    <property type="match status" value="3"/>
</dbReference>
<dbReference type="EMBL" id="MGGX01000013">
    <property type="protein sequence ID" value="OGM55999.1"/>
    <property type="molecule type" value="Genomic_DNA"/>
</dbReference>
<dbReference type="GO" id="GO:0005737">
    <property type="term" value="C:cytoplasm"/>
    <property type="evidence" value="ECO:0007669"/>
    <property type="project" value="UniProtKB-SubCell"/>
</dbReference>
<comment type="caution">
    <text evidence="8">The sequence shown here is derived from an EMBL/GenBank/DDBJ whole genome shotgun (WGS) entry which is preliminary data.</text>
</comment>
<dbReference type="Proteomes" id="UP000177794">
    <property type="component" value="Unassembled WGS sequence"/>
</dbReference>
<reference evidence="8 9" key="1">
    <citation type="journal article" date="2016" name="Nat. Commun.">
        <title>Thousands of microbial genomes shed light on interconnected biogeochemical processes in an aquifer system.</title>
        <authorList>
            <person name="Anantharaman K."/>
            <person name="Brown C.T."/>
            <person name="Hug L.A."/>
            <person name="Sharon I."/>
            <person name="Castelle C.J."/>
            <person name="Probst A.J."/>
            <person name="Thomas B.C."/>
            <person name="Singh A."/>
            <person name="Wilkins M.J."/>
            <person name="Karaoz U."/>
            <person name="Brodie E.L."/>
            <person name="Williams K.H."/>
            <person name="Hubbard S.S."/>
            <person name="Banfield J.F."/>
        </authorList>
    </citation>
    <scope>NUCLEOTIDE SEQUENCE [LARGE SCALE GENOMIC DNA]</scope>
</reference>
<evidence type="ECO:0000259" key="6">
    <source>
        <dbReference type="Pfam" id="PF02631"/>
    </source>
</evidence>
<comment type="subcellular location">
    <subcellularLocation>
        <location evidence="1 5">Cytoplasm</location>
    </subcellularLocation>
</comment>